<reference evidence="3 4" key="1">
    <citation type="submission" date="2019-03" db="EMBL/GenBank/DDBJ databases">
        <title>Genomic Encyclopedia of Type Strains, Phase IV (KMG-IV): sequencing the most valuable type-strain genomes for metagenomic binning, comparative biology and taxonomic classification.</title>
        <authorList>
            <person name="Goeker M."/>
        </authorList>
    </citation>
    <scope>NUCLEOTIDE SEQUENCE [LARGE SCALE GENOMIC DNA]</scope>
    <source>
        <strain evidence="3 4">DSM 100055</strain>
    </source>
</reference>
<dbReference type="CDD" id="cd01949">
    <property type="entry name" value="GGDEF"/>
    <property type="match status" value="1"/>
</dbReference>
<dbReference type="PANTHER" id="PTHR45138">
    <property type="entry name" value="REGULATORY COMPONENTS OF SENSORY TRANSDUCTION SYSTEM"/>
    <property type="match status" value="1"/>
</dbReference>
<evidence type="ECO:0000256" key="1">
    <source>
        <dbReference type="SAM" id="Phobius"/>
    </source>
</evidence>
<dbReference type="Gene3D" id="3.30.70.270">
    <property type="match status" value="1"/>
</dbReference>
<evidence type="ECO:0000313" key="3">
    <source>
        <dbReference type="EMBL" id="TDT72474.1"/>
    </source>
</evidence>
<evidence type="ECO:0000259" key="2">
    <source>
        <dbReference type="PROSITE" id="PS50887"/>
    </source>
</evidence>
<protein>
    <submittedName>
        <fullName evidence="3">Diguanylate cyclase (GGDEF)-like protein</fullName>
    </submittedName>
</protein>
<dbReference type="InterPro" id="IPR050469">
    <property type="entry name" value="Diguanylate_Cyclase"/>
</dbReference>
<sequence>MKRKFIIYIITILFISNSILFSFIRIYENYHMKNFIDTEEKKYEAYLISDIKYYLKENFLESKTFLIKKVNEIENELINLNKISKTRSKWNEDELNYINKNNQFEDIIIFNKNNKVVFSSNEKKYLNKNISSILSDHTNYYFNKLKKQDFYIGDIFFENTQKKVYSIYRDKNFNIIIGVINLDNYLNKEFYPNYFKNNILKKIDNYKFNFFLKYINIYDGKNGSSLINDKNINLVTLNEIKNKGKLSLDEKNWHKKYILVSVDREGFIKNYILETHYDFSILSQYTNELFLVLVIEFIILIIVFVFLSSIIFNNTVTKKMEHIISNIEELKKGNYNIHDINLISQDEISSIATEINRLKKEVISREKKLIKYAVTDELTKVYNRKFIFLRLKELIDRNIPFSIALIDLDHFKQVNDKYGHQMGDKILHEFAKLLKKFTTKNDIVGRYGGEEFIIILPHKNIVESYLILEDIQTYLNKKPLTHKINITMSVGITEFIENIDKTIAKADELLYYAKANGRNRIEVENNEKDIIQ</sequence>
<keyword evidence="4" id="KW-1185">Reference proteome</keyword>
<feature type="transmembrane region" description="Helical" evidence="1">
    <location>
        <begin position="289"/>
        <end position="312"/>
    </location>
</feature>
<dbReference type="Pfam" id="PF00990">
    <property type="entry name" value="GGDEF"/>
    <property type="match status" value="1"/>
</dbReference>
<dbReference type="PANTHER" id="PTHR45138:SF9">
    <property type="entry name" value="DIGUANYLATE CYCLASE DGCM-RELATED"/>
    <property type="match status" value="1"/>
</dbReference>
<name>A0AA46I6F0_9FUSO</name>
<dbReference type="InterPro" id="IPR043128">
    <property type="entry name" value="Rev_trsase/Diguanyl_cyclase"/>
</dbReference>
<dbReference type="InterPro" id="IPR029787">
    <property type="entry name" value="Nucleotide_cyclase"/>
</dbReference>
<feature type="domain" description="GGDEF" evidence="2">
    <location>
        <begin position="399"/>
        <end position="526"/>
    </location>
</feature>
<keyword evidence="1" id="KW-0472">Membrane</keyword>
<keyword evidence="1" id="KW-1133">Transmembrane helix</keyword>
<feature type="transmembrane region" description="Helical" evidence="1">
    <location>
        <begin position="6"/>
        <end position="27"/>
    </location>
</feature>
<dbReference type="SMART" id="SM00267">
    <property type="entry name" value="GGDEF"/>
    <property type="match status" value="1"/>
</dbReference>
<dbReference type="FunFam" id="3.30.70.270:FF:000001">
    <property type="entry name" value="Diguanylate cyclase domain protein"/>
    <property type="match status" value="1"/>
</dbReference>
<dbReference type="GO" id="GO:1902201">
    <property type="term" value="P:negative regulation of bacterial-type flagellum-dependent cell motility"/>
    <property type="evidence" value="ECO:0007669"/>
    <property type="project" value="TreeGrafter"/>
</dbReference>
<dbReference type="GO" id="GO:0043709">
    <property type="term" value="P:cell adhesion involved in single-species biofilm formation"/>
    <property type="evidence" value="ECO:0007669"/>
    <property type="project" value="TreeGrafter"/>
</dbReference>
<dbReference type="Gene3D" id="6.10.340.10">
    <property type="match status" value="1"/>
</dbReference>
<proteinExistence type="predicted"/>
<dbReference type="CDD" id="cd18773">
    <property type="entry name" value="PDC1_HK_sensor"/>
    <property type="match status" value="1"/>
</dbReference>
<dbReference type="EMBL" id="SOBG01000001">
    <property type="protein sequence ID" value="TDT72474.1"/>
    <property type="molecule type" value="Genomic_DNA"/>
</dbReference>
<dbReference type="Proteomes" id="UP000294678">
    <property type="component" value="Unassembled WGS sequence"/>
</dbReference>
<evidence type="ECO:0000313" key="4">
    <source>
        <dbReference type="Proteomes" id="UP000294678"/>
    </source>
</evidence>
<comment type="caution">
    <text evidence="3">The sequence shown here is derived from an EMBL/GenBank/DDBJ whole genome shotgun (WGS) entry which is preliminary data.</text>
</comment>
<dbReference type="GO" id="GO:0005886">
    <property type="term" value="C:plasma membrane"/>
    <property type="evidence" value="ECO:0007669"/>
    <property type="project" value="TreeGrafter"/>
</dbReference>
<dbReference type="NCBIfam" id="TIGR00254">
    <property type="entry name" value="GGDEF"/>
    <property type="match status" value="1"/>
</dbReference>
<accession>A0AA46I6F0</accession>
<organism evidence="3 4">
    <name type="scientific">Hypnocyclicus thermotrophus</name>
    <dbReference type="NCBI Taxonomy" id="1627895"/>
    <lineage>
        <taxon>Bacteria</taxon>
        <taxon>Fusobacteriati</taxon>
        <taxon>Fusobacteriota</taxon>
        <taxon>Fusobacteriia</taxon>
        <taxon>Fusobacteriales</taxon>
        <taxon>Fusobacteriaceae</taxon>
        <taxon>Hypnocyclicus</taxon>
    </lineage>
</organism>
<dbReference type="PROSITE" id="PS50887">
    <property type="entry name" value="GGDEF"/>
    <property type="match status" value="1"/>
</dbReference>
<gene>
    <name evidence="3" type="ORF">EV215_0280</name>
</gene>
<keyword evidence="1" id="KW-0812">Transmembrane</keyword>
<dbReference type="SUPFAM" id="SSF55073">
    <property type="entry name" value="Nucleotide cyclase"/>
    <property type="match status" value="1"/>
</dbReference>
<dbReference type="RefSeq" id="WP_134112144.1">
    <property type="nucleotide sequence ID" value="NZ_SOBG01000001.1"/>
</dbReference>
<dbReference type="InterPro" id="IPR000160">
    <property type="entry name" value="GGDEF_dom"/>
</dbReference>
<dbReference type="GO" id="GO:0052621">
    <property type="term" value="F:diguanylate cyclase activity"/>
    <property type="evidence" value="ECO:0007669"/>
    <property type="project" value="TreeGrafter"/>
</dbReference>
<dbReference type="AlphaFoldDB" id="A0AA46I6F0"/>